<dbReference type="EMBL" id="KE561045">
    <property type="protein sequence ID" value="EPZ33763.1"/>
    <property type="molecule type" value="Genomic_DNA"/>
</dbReference>
<protein>
    <submittedName>
        <fullName evidence="1">Uncharacterized protein</fullName>
    </submittedName>
</protein>
<name>A0A075AU22_ROZAC</name>
<evidence type="ECO:0000313" key="1">
    <source>
        <dbReference type="EMBL" id="EPZ33763.1"/>
    </source>
</evidence>
<evidence type="ECO:0000313" key="2">
    <source>
        <dbReference type="Proteomes" id="UP000030755"/>
    </source>
</evidence>
<keyword evidence="2" id="KW-1185">Reference proteome</keyword>
<reference evidence="1 2" key="1">
    <citation type="journal article" date="2013" name="Curr. Biol.">
        <title>Shared signatures of parasitism and phylogenomics unite Cryptomycota and microsporidia.</title>
        <authorList>
            <person name="James T.Y."/>
            <person name="Pelin A."/>
            <person name="Bonen L."/>
            <person name="Ahrendt S."/>
            <person name="Sain D."/>
            <person name="Corradi N."/>
            <person name="Stajich J.E."/>
        </authorList>
    </citation>
    <scope>NUCLEOTIDE SEQUENCE [LARGE SCALE GENOMIC DNA]</scope>
    <source>
        <strain evidence="1 2">CSF55</strain>
    </source>
</reference>
<sequence>MAEPNNFGFTSAELEELDWHMQVPTMSDAFEEEYFDPEAWYFDEDGNVVYAPEEALGQIKEWMEHRNSKQTWGGCSVEFVAAVG</sequence>
<dbReference type="AlphaFoldDB" id="A0A075AU22"/>
<dbReference type="HOGENOM" id="CLU_2528722_0_0_1"/>
<gene>
    <name evidence="1" type="ORF">O9G_002401</name>
</gene>
<accession>A0A075AU22</accession>
<dbReference type="Proteomes" id="UP000030755">
    <property type="component" value="Unassembled WGS sequence"/>
</dbReference>
<organism evidence="1 2">
    <name type="scientific">Rozella allomycis (strain CSF55)</name>
    <dbReference type="NCBI Taxonomy" id="988480"/>
    <lineage>
        <taxon>Eukaryota</taxon>
        <taxon>Fungi</taxon>
        <taxon>Fungi incertae sedis</taxon>
        <taxon>Cryptomycota</taxon>
        <taxon>Cryptomycota incertae sedis</taxon>
        <taxon>Rozella</taxon>
    </lineage>
</organism>
<proteinExistence type="predicted"/>